<evidence type="ECO:0000313" key="1">
    <source>
        <dbReference type="EMBL" id="CAK0819105.1"/>
    </source>
</evidence>
<keyword evidence="2" id="KW-1185">Reference proteome</keyword>
<protein>
    <submittedName>
        <fullName evidence="1">Uncharacterized protein</fullName>
    </submittedName>
</protein>
<dbReference type="EMBL" id="CAUYUJ010006945">
    <property type="protein sequence ID" value="CAK0819105.1"/>
    <property type="molecule type" value="Genomic_DNA"/>
</dbReference>
<gene>
    <name evidence="1" type="ORF">PCOR1329_LOCUS21182</name>
</gene>
<proteinExistence type="predicted"/>
<name>A0ABN9RMT2_9DINO</name>
<reference evidence="1" key="1">
    <citation type="submission" date="2023-10" db="EMBL/GenBank/DDBJ databases">
        <authorList>
            <person name="Chen Y."/>
            <person name="Shah S."/>
            <person name="Dougan E. K."/>
            <person name="Thang M."/>
            <person name="Chan C."/>
        </authorList>
    </citation>
    <scope>NUCLEOTIDE SEQUENCE [LARGE SCALE GENOMIC DNA]</scope>
</reference>
<accession>A0ABN9RMT2</accession>
<sequence>MPLCQVCQSHGVMGEALPGSAFCAAHGAAHGAAHDGDVASEVGDTSLTQGAARLDIDDGGIEFDEVGAAGPAAPPTVSAAMQRVTTFDPPGLASATFSISDRLLLEWVEGDVLQHLDFVQASALAQPIAAQVAIQCPSIGIHLKSILTRLAYDS</sequence>
<organism evidence="1 2">
    <name type="scientific">Prorocentrum cordatum</name>
    <dbReference type="NCBI Taxonomy" id="2364126"/>
    <lineage>
        <taxon>Eukaryota</taxon>
        <taxon>Sar</taxon>
        <taxon>Alveolata</taxon>
        <taxon>Dinophyceae</taxon>
        <taxon>Prorocentrales</taxon>
        <taxon>Prorocentraceae</taxon>
        <taxon>Prorocentrum</taxon>
    </lineage>
</organism>
<comment type="caution">
    <text evidence="1">The sequence shown here is derived from an EMBL/GenBank/DDBJ whole genome shotgun (WGS) entry which is preliminary data.</text>
</comment>
<evidence type="ECO:0000313" key="2">
    <source>
        <dbReference type="Proteomes" id="UP001189429"/>
    </source>
</evidence>
<dbReference type="Proteomes" id="UP001189429">
    <property type="component" value="Unassembled WGS sequence"/>
</dbReference>